<protein>
    <submittedName>
        <fullName evidence="1">Uncharacterized protein</fullName>
    </submittedName>
</protein>
<dbReference type="AlphaFoldDB" id="A0A518I0G0"/>
<dbReference type="KEGG" id="snep:Enr13x_64990"/>
<accession>A0A518I0G0</accession>
<keyword evidence="2" id="KW-1185">Reference proteome</keyword>
<sequence length="94" mass="10471">MIVAETGAKSTRRAIHDQESFSIRMREMMNRNGLTFNSRKALMNNIGEAAGTEIANLIAEMAAEIEELRRNKVNVTRIVPATNVNLIGRNEDAI</sequence>
<evidence type="ECO:0000313" key="2">
    <source>
        <dbReference type="Proteomes" id="UP000319004"/>
    </source>
</evidence>
<evidence type="ECO:0000313" key="1">
    <source>
        <dbReference type="EMBL" id="QDV46590.1"/>
    </source>
</evidence>
<name>A0A518I0G0_9BACT</name>
<reference evidence="1 2" key="1">
    <citation type="submission" date="2019-03" db="EMBL/GenBank/DDBJ databases">
        <title>Deep-cultivation of Planctomycetes and their phenomic and genomic characterization uncovers novel biology.</title>
        <authorList>
            <person name="Wiegand S."/>
            <person name="Jogler M."/>
            <person name="Boedeker C."/>
            <person name="Pinto D."/>
            <person name="Vollmers J."/>
            <person name="Rivas-Marin E."/>
            <person name="Kohn T."/>
            <person name="Peeters S.H."/>
            <person name="Heuer A."/>
            <person name="Rast P."/>
            <person name="Oberbeckmann S."/>
            <person name="Bunk B."/>
            <person name="Jeske O."/>
            <person name="Meyerdierks A."/>
            <person name="Storesund J.E."/>
            <person name="Kallscheuer N."/>
            <person name="Luecker S."/>
            <person name="Lage O.M."/>
            <person name="Pohl T."/>
            <person name="Merkel B.J."/>
            <person name="Hornburger P."/>
            <person name="Mueller R.-W."/>
            <person name="Bruemmer F."/>
            <person name="Labrenz M."/>
            <person name="Spormann A.M."/>
            <person name="Op den Camp H."/>
            <person name="Overmann J."/>
            <person name="Amann R."/>
            <person name="Jetten M.S.M."/>
            <person name="Mascher T."/>
            <person name="Medema M.H."/>
            <person name="Devos D.P."/>
            <person name="Kaster A.-K."/>
            <person name="Ovreas L."/>
            <person name="Rohde M."/>
            <person name="Galperin M.Y."/>
            <person name="Jogler C."/>
        </authorList>
    </citation>
    <scope>NUCLEOTIDE SEQUENCE [LARGE SCALE GENOMIC DNA]</scope>
    <source>
        <strain evidence="1 2">Enr13</strain>
    </source>
</reference>
<dbReference type="Proteomes" id="UP000319004">
    <property type="component" value="Chromosome"/>
</dbReference>
<organism evidence="1 2">
    <name type="scientific">Stieleria neptunia</name>
    <dbReference type="NCBI Taxonomy" id="2527979"/>
    <lineage>
        <taxon>Bacteria</taxon>
        <taxon>Pseudomonadati</taxon>
        <taxon>Planctomycetota</taxon>
        <taxon>Planctomycetia</taxon>
        <taxon>Pirellulales</taxon>
        <taxon>Pirellulaceae</taxon>
        <taxon>Stieleria</taxon>
    </lineage>
</organism>
<dbReference type="EMBL" id="CP037423">
    <property type="protein sequence ID" value="QDV46590.1"/>
    <property type="molecule type" value="Genomic_DNA"/>
</dbReference>
<gene>
    <name evidence="1" type="ORF">Enr13x_64990</name>
</gene>
<proteinExistence type="predicted"/>